<accession>A0A0P1E2D4</accession>
<dbReference type="Proteomes" id="UP000050786">
    <property type="component" value="Unassembled WGS sequence"/>
</dbReference>
<reference evidence="2" key="1">
    <citation type="submission" date="2015-09" db="EMBL/GenBank/DDBJ databases">
        <authorList>
            <person name="Rodrigo-Torres L."/>
            <person name="Arahal D.R."/>
        </authorList>
    </citation>
    <scope>NUCLEOTIDE SEQUENCE [LARGE SCALE GENOMIC DNA]</scope>
    <source>
        <strain evidence="2">CECT 4293</strain>
    </source>
</reference>
<evidence type="ECO:0000313" key="1">
    <source>
        <dbReference type="EMBL" id="CUH42378.1"/>
    </source>
</evidence>
<name>A0A0P1E2D4_9RHOB</name>
<protein>
    <submittedName>
        <fullName evidence="1">Uncharacterized protein</fullName>
    </submittedName>
</protein>
<sequence>MIERSFSGRAPEIKLPAGAIDAQLHVYLSRLPALPGGSGLPKGQPGLSEYRQVLRWLAIVRFVITQGIAHQTNNANLLAALKETRGRHVGSPLTVRPLMQNLKCSRMEGSLGHVSWICQGERLGSVSSKRLTPMHLPRAGWLLFSSMAQTFRTMLVGSRNCDPNGCLTIMANF</sequence>
<gene>
    <name evidence="1" type="ORF">RUM4293_01266</name>
</gene>
<evidence type="ECO:0000313" key="2">
    <source>
        <dbReference type="Proteomes" id="UP000050786"/>
    </source>
</evidence>
<organism evidence="1 2">
    <name type="scientific">Ruegeria atlantica</name>
    <dbReference type="NCBI Taxonomy" id="81569"/>
    <lineage>
        <taxon>Bacteria</taxon>
        <taxon>Pseudomonadati</taxon>
        <taxon>Pseudomonadota</taxon>
        <taxon>Alphaproteobacteria</taxon>
        <taxon>Rhodobacterales</taxon>
        <taxon>Roseobacteraceae</taxon>
        <taxon>Ruegeria</taxon>
    </lineage>
</organism>
<dbReference type="Gene3D" id="3.20.20.140">
    <property type="entry name" value="Metal-dependent hydrolases"/>
    <property type="match status" value="1"/>
</dbReference>
<dbReference type="AlphaFoldDB" id="A0A0P1E2D4"/>
<dbReference type="SUPFAM" id="SSF51556">
    <property type="entry name" value="Metallo-dependent hydrolases"/>
    <property type="match status" value="1"/>
</dbReference>
<proteinExistence type="predicted"/>
<dbReference type="EMBL" id="CYPS01000020">
    <property type="protein sequence ID" value="CUH42378.1"/>
    <property type="molecule type" value="Genomic_DNA"/>
</dbReference>
<keyword evidence="2" id="KW-1185">Reference proteome</keyword>
<dbReference type="InterPro" id="IPR032466">
    <property type="entry name" value="Metal_Hydrolase"/>
</dbReference>